<dbReference type="InterPro" id="IPR051783">
    <property type="entry name" value="NAD(P)-dependent_oxidoreduct"/>
</dbReference>
<evidence type="ECO:0000313" key="2">
    <source>
        <dbReference type="EMBL" id="KAB0680643.1"/>
    </source>
</evidence>
<feature type="domain" description="NAD-dependent epimerase/dehydratase" evidence="1">
    <location>
        <begin position="21"/>
        <end position="248"/>
    </location>
</feature>
<evidence type="ECO:0000313" key="3">
    <source>
        <dbReference type="Proteomes" id="UP000432089"/>
    </source>
</evidence>
<dbReference type="PANTHER" id="PTHR48079:SF6">
    <property type="entry name" value="NAD(P)-BINDING DOMAIN-CONTAINING PROTEIN-RELATED"/>
    <property type="match status" value="1"/>
</dbReference>
<dbReference type="SUPFAM" id="SSF51735">
    <property type="entry name" value="NAD(P)-binding Rossmann-fold domains"/>
    <property type="match status" value="1"/>
</dbReference>
<organism evidence="2 3">
    <name type="scientific">Plantimonas leprariae</name>
    <dbReference type="NCBI Taxonomy" id="2615207"/>
    <lineage>
        <taxon>Bacteria</taxon>
        <taxon>Pseudomonadati</taxon>
        <taxon>Pseudomonadota</taxon>
        <taxon>Alphaproteobacteria</taxon>
        <taxon>Hyphomicrobiales</taxon>
        <taxon>Aurantimonadaceae</taxon>
        <taxon>Plantimonas</taxon>
    </lineage>
</organism>
<sequence>MAGRPEASGDPSPASEPGGIVAITGAGGFLGSALVRAFRDAGFAVRAMVRPASDRRGAELPGVELASGDVTDPASLAAVFDGARYVVHAAADYRLWTRDPAAMLRTNVEGTQHVMEAALRAGVERVVHTSSVATLRPPTEPGRRATEDDAASASEAVGVYKRSKVLAEAVALDYAAKGLDVVIVNPSTPIGPRDARPTPTGRIIIEAAGGRMPAFVDTGLNLAHVDDVAAGHLLALRRGRIGERYILGGEDVTLADMLAEIAARRGRRAPSLRLPVPALLPLAALAEGVARVTGREPFISFDALRMARKRMFFDDAKARAELGYRSRPWQEGIADALRWFTEAGRIA</sequence>
<dbReference type="Gene3D" id="3.40.50.720">
    <property type="entry name" value="NAD(P)-binding Rossmann-like Domain"/>
    <property type="match status" value="1"/>
</dbReference>
<dbReference type="GO" id="GO:0004029">
    <property type="term" value="F:aldehyde dehydrogenase (NAD+) activity"/>
    <property type="evidence" value="ECO:0007669"/>
    <property type="project" value="TreeGrafter"/>
</dbReference>
<gene>
    <name evidence="2" type="ORF">F6X38_06445</name>
</gene>
<dbReference type="RefSeq" id="WP_150968795.1">
    <property type="nucleotide sequence ID" value="NZ_VZDO01000004.1"/>
</dbReference>
<reference evidence="2 3" key="1">
    <citation type="submission" date="2019-09" db="EMBL/GenBank/DDBJ databases">
        <title>YIM 132180 draft genome.</title>
        <authorList>
            <person name="Zhang K."/>
        </authorList>
    </citation>
    <scope>NUCLEOTIDE SEQUENCE [LARGE SCALE GENOMIC DNA]</scope>
    <source>
        <strain evidence="2 3">YIM 132180</strain>
    </source>
</reference>
<dbReference type="InterPro" id="IPR001509">
    <property type="entry name" value="Epimerase_deHydtase"/>
</dbReference>
<dbReference type="GO" id="GO:0005737">
    <property type="term" value="C:cytoplasm"/>
    <property type="evidence" value="ECO:0007669"/>
    <property type="project" value="TreeGrafter"/>
</dbReference>
<comment type="caution">
    <text evidence="2">The sequence shown here is derived from an EMBL/GenBank/DDBJ whole genome shotgun (WGS) entry which is preliminary data.</text>
</comment>
<dbReference type="Pfam" id="PF01370">
    <property type="entry name" value="Epimerase"/>
    <property type="match status" value="1"/>
</dbReference>
<protein>
    <submittedName>
        <fullName evidence="2">NAD-dependent epimerase/dehydratase family protein</fullName>
    </submittedName>
</protein>
<evidence type="ECO:0000259" key="1">
    <source>
        <dbReference type="Pfam" id="PF01370"/>
    </source>
</evidence>
<dbReference type="InterPro" id="IPR017829">
    <property type="entry name" value="Hopanoid-assoc_sugar_epimerase"/>
</dbReference>
<dbReference type="NCBIfam" id="TIGR03466">
    <property type="entry name" value="HpnA"/>
    <property type="match status" value="1"/>
</dbReference>
<dbReference type="EMBL" id="VZDO01000004">
    <property type="protein sequence ID" value="KAB0680643.1"/>
    <property type="molecule type" value="Genomic_DNA"/>
</dbReference>
<accession>A0A7V7TX29</accession>
<dbReference type="PANTHER" id="PTHR48079">
    <property type="entry name" value="PROTEIN YEEZ"/>
    <property type="match status" value="1"/>
</dbReference>
<proteinExistence type="predicted"/>
<dbReference type="InterPro" id="IPR036291">
    <property type="entry name" value="NAD(P)-bd_dom_sf"/>
</dbReference>
<dbReference type="CDD" id="cd05228">
    <property type="entry name" value="AR_FR_like_1_SDR_e"/>
    <property type="match status" value="1"/>
</dbReference>
<dbReference type="AlphaFoldDB" id="A0A7V7TX29"/>
<dbReference type="Proteomes" id="UP000432089">
    <property type="component" value="Unassembled WGS sequence"/>
</dbReference>
<keyword evidence="3" id="KW-1185">Reference proteome</keyword>
<name>A0A7V7TX29_9HYPH</name>